<proteinExistence type="predicted"/>
<dbReference type="Pfam" id="PF02635">
    <property type="entry name" value="DsrE"/>
    <property type="match status" value="1"/>
</dbReference>
<reference evidence="3 4" key="2">
    <citation type="journal article" date="2015" name="MBio">
        <title>Genome-Resolved Metagenomic Analysis Reveals Roles for Candidate Phyla and Other Microbial Community Members in Biogeochemical Transformations in Oil Reservoirs.</title>
        <authorList>
            <person name="Hu P."/>
            <person name="Tom L."/>
            <person name="Singh A."/>
            <person name="Thomas B.C."/>
            <person name="Baker B.J."/>
            <person name="Piceno Y.M."/>
            <person name="Andersen G.L."/>
            <person name="Banfield J.F."/>
        </authorList>
    </citation>
    <scope>NUCLEOTIDE SEQUENCE [LARGE SCALE GENOMIC DNA]</scope>
</reference>
<name>A0A101DBW5_ARCFL</name>
<dbReference type="PANTHER" id="PTHR37691:SF1">
    <property type="entry name" value="BLR3518 PROTEIN"/>
    <property type="match status" value="1"/>
</dbReference>
<comment type="caution">
    <text evidence="1">The sequence shown here is derived from an EMBL/GenBank/DDBJ whole genome shotgun (WGS) entry which is preliminary data.</text>
</comment>
<dbReference type="EMBL" id="LGEQ01000061">
    <property type="protein sequence ID" value="KUJ92637.1"/>
    <property type="molecule type" value="Genomic_DNA"/>
</dbReference>
<evidence type="ECO:0000313" key="4">
    <source>
        <dbReference type="Proteomes" id="UP000054307"/>
    </source>
</evidence>
<dbReference type="Gene3D" id="3.40.1260.10">
    <property type="entry name" value="DsrEFH-like"/>
    <property type="match status" value="1"/>
</dbReference>
<evidence type="ECO:0000313" key="1">
    <source>
        <dbReference type="EMBL" id="KUJ92637.1"/>
    </source>
</evidence>
<dbReference type="PANTHER" id="PTHR37691">
    <property type="entry name" value="BLR3518 PROTEIN"/>
    <property type="match status" value="1"/>
</dbReference>
<gene>
    <name evidence="1" type="ORF">XD40_2177</name>
    <name evidence="2" type="ORF">XD48_2301</name>
</gene>
<evidence type="ECO:0000313" key="2">
    <source>
        <dbReference type="EMBL" id="KUK05468.1"/>
    </source>
</evidence>
<dbReference type="AlphaFoldDB" id="A0A101DBW5"/>
<sequence length="112" mass="12524">MKAVFHLDMDSTSLLELCLANVTNFLNDVPEAEVAVLANGYAVKLFVTAANPKLEDRMRELSEREVKFFVCNNALTLHGIKKEDVFDFCEVVPAGVTKLVELQNEGYAYIKP</sequence>
<dbReference type="Proteomes" id="UP000054015">
    <property type="component" value="Unassembled WGS sequence"/>
</dbReference>
<organism evidence="1 4">
    <name type="scientific">Archaeoglobus fulgidus</name>
    <dbReference type="NCBI Taxonomy" id="2234"/>
    <lineage>
        <taxon>Archaea</taxon>
        <taxon>Methanobacteriati</taxon>
        <taxon>Methanobacteriota</taxon>
        <taxon>Archaeoglobi</taxon>
        <taxon>Archaeoglobales</taxon>
        <taxon>Archaeoglobaceae</taxon>
        <taxon>Archaeoglobus</taxon>
    </lineage>
</organism>
<dbReference type="InterPro" id="IPR027396">
    <property type="entry name" value="DsrEFH-like"/>
</dbReference>
<evidence type="ECO:0000313" key="3">
    <source>
        <dbReference type="Proteomes" id="UP000054015"/>
    </source>
</evidence>
<dbReference type="PATRIC" id="fig|2234.6.peg.1127"/>
<reference evidence="1" key="1">
    <citation type="journal article" date="2015" name="MBio">
        <title>Genome-resolved metagenomic analysis reveals roles for candidate phyla and other microbial community members in biogeochemical transformations in oil reservoirs.</title>
        <authorList>
            <person name="Hu P."/>
            <person name="Tom L."/>
            <person name="Singh A."/>
            <person name="Thomas B.C."/>
            <person name="Baker B.J."/>
            <person name="Piceno Y.M."/>
            <person name="Andersen G.L."/>
            <person name="Banfield J.F."/>
        </authorList>
    </citation>
    <scope>NUCLEOTIDE SEQUENCE [LARGE SCALE GENOMIC DNA]</scope>
    <source>
        <strain evidence="2">49_2300</strain>
        <strain evidence="1">49_95</strain>
    </source>
</reference>
<protein>
    <submittedName>
        <fullName evidence="1">Uncharacterized protein</fullName>
    </submittedName>
</protein>
<dbReference type="EMBL" id="LGEX01000117">
    <property type="protein sequence ID" value="KUK05468.1"/>
    <property type="molecule type" value="Genomic_DNA"/>
</dbReference>
<dbReference type="Proteomes" id="UP000054307">
    <property type="component" value="Unassembled WGS sequence"/>
</dbReference>
<dbReference type="SUPFAM" id="SSF75169">
    <property type="entry name" value="DsrEFH-like"/>
    <property type="match status" value="1"/>
</dbReference>
<dbReference type="InterPro" id="IPR003787">
    <property type="entry name" value="Sulphur_relay_DsrE/F-like"/>
</dbReference>
<accession>A0A101DBW5</accession>